<protein>
    <submittedName>
        <fullName evidence="1">Uncharacterized protein</fullName>
    </submittedName>
</protein>
<evidence type="ECO:0000313" key="1">
    <source>
        <dbReference type="EMBL" id="KKK95070.1"/>
    </source>
</evidence>
<accession>A0A0F9AA48</accession>
<dbReference type="EMBL" id="LAZR01047072">
    <property type="protein sequence ID" value="KKK95070.1"/>
    <property type="molecule type" value="Genomic_DNA"/>
</dbReference>
<sequence>LLLLLHVKKEGRACCYQESKQEKEQEPRHAEPGLALTFSQFKNMRQKTMIRTKQQGAVRGGLLVALVQKTMLLNDRLIEEFNKDAAKFFRKK</sequence>
<comment type="caution">
    <text evidence="1">The sequence shown here is derived from an EMBL/GenBank/DDBJ whole genome shotgun (WGS) entry which is preliminary data.</text>
</comment>
<gene>
    <name evidence="1" type="ORF">LCGC14_2676490</name>
</gene>
<name>A0A0F9AA48_9ZZZZ</name>
<organism evidence="1">
    <name type="scientific">marine sediment metagenome</name>
    <dbReference type="NCBI Taxonomy" id="412755"/>
    <lineage>
        <taxon>unclassified sequences</taxon>
        <taxon>metagenomes</taxon>
        <taxon>ecological metagenomes</taxon>
    </lineage>
</organism>
<proteinExistence type="predicted"/>
<reference evidence="1" key="1">
    <citation type="journal article" date="2015" name="Nature">
        <title>Complex archaea that bridge the gap between prokaryotes and eukaryotes.</title>
        <authorList>
            <person name="Spang A."/>
            <person name="Saw J.H."/>
            <person name="Jorgensen S.L."/>
            <person name="Zaremba-Niedzwiedzka K."/>
            <person name="Martijn J."/>
            <person name="Lind A.E."/>
            <person name="van Eijk R."/>
            <person name="Schleper C."/>
            <person name="Guy L."/>
            <person name="Ettema T.J."/>
        </authorList>
    </citation>
    <scope>NUCLEOTIDE SEQUENCE</scope>
</reference>
<dbReference type="AlphaFoldDB" id="A0A0F9AA48"/>
<feature type="non-terminal residue" evidence="1">
    <location>
        <position position="1"/>
    </location>
</feature>